<dbReference type="AlphaFoldDB" id="A0A240C2K7"/>
<evidence type="ECO:0000313" key="6">
    <source>
        <dbReference type="EMBL" id="GGA81388.1"/>
    </source>
</evidence>
<reference evidence="7 8" key="2">
    <citation type="submission" date="2017-06" db="EMBL/GenBank/DDBJ databases">
        <authorList>
            <consortium name="Pathogen Informatics"/>
        </authorList>
    </citation>
    <scope>NUCLEOTIDE SEQUENCE [LARGE SCALE GENOMIC DNA]</scope>
    <source>
        <strain evidence="7 8">NCTC13833</strain>
    </source>
</reference>
<dbReference type="Proteomes" id="UP000243706">
    <property type="component" value="Chromosome 1"/>
</dbReference>
<feature type="transmembrane region" description="Helical" evidence="5">
    <location>
        <begin position="117"/>
        <end position="140"/>
    </location>
</feature>
<evidence type="ECO:0000256" key="4">
    <source>
        <dbReference type="ARBA" id="ARBA00023136"/>
    </source>
</evidence>
<keyword evidence="3 5" id="KW-1133">Transmembrane helix</keyword>
<sequence length="172" mass="19759">MFLLFVCIVSLIFMMVGFYRGFIGSVLHLSSTLFGIWVAKQYYQPFSDYLRLFLPFPKTLAYDAHYVFTLHQPELRFDRVCGFIFILLIVKTMIYMVISSFGVLLTGKRPNIVSRGIGVGISIIAAIILLHFVTYIAVLIPDTQLQTHVAETQMGYWFVMKVPFLSQMTLHL</sequence>
<dbReference type="PANTHER" id="PTHR37306">
    <property type="entry name" value="COLICIN V PRODUCTION PROTEIN"/>
    <property type="match status" value="1"/>
</dbReference>
<organism evidence="7 8">
    <name type="scientific">Staphylococcus muscae</name>
    <dbReference type="NCBI Taxonomy" id="1294"/>
    <lineage>
        <taxon>Bacteria</taxon>
        <taxon>Bacillati</taxon>
        <taxon>Bacillota</taxon>
        <taxon>Bacilli</taxon>
        <taxon>Bacillales</taxon>
        <taxon>Staphylococcaceae</taxon>
        <taxon>Staphylococcus</taxon>
    </lineage>
</organism>
<evidence type="ECO:0000256" key="1">
    <source>
        <dbReference type="ARBA" id="ARBA00004141"/>
    </source>
</evidence>
<keyword evidence="2 5" id="KW-0812">Transmembrane</keyword>
<evidence type="ECO:0000313" key="7">
    <source>
        <dbReference type="EMBL" id="SNW01553.1"/>
    </source>
</evidence>
<reference evidence="6" key="1">
    <citation type="journal article" date="2014" name="Int. J. Syst. Evol. Microbiol.">
        <title>Complete genome of a new Firmicutes species belonging to the dominant human colonic microbiota ('Ruminococcus bicirculans') reveals two chromosomes and a selective capacity to utilize plant glucans.</title>
        <authorList>
            <consortium name="NISC Comparative Sequencing Program"/>
            <person name="Wegmann U."/>
            <person name="Louis P."/>
            <person name="Goesmann A."/>
            <person name="Henrissat B."/>
            <person name="Duncan S.H."/>
            <person name="Flint H.J."/>
        </authorList>
    </citation>
    <scope>NUCLEOTIDE SEQUENCE</scope>
    <source>
        <strain evidence="6">CCM 4175</strain>
    </source>
</reference>
<dbReference type="PANTHER" id="PTHR37306:SF1">
    <property type="entry name" value="COLICIN V PRODUCTION PROTEIN"/>
    <property type="match status" value="1"/>
</dbReference>
<dbReference type="GO" id="GO:0016020">
    <property type="term" value="C:membrane"/>
    <property type="evidence" value="ECO:0007669"/>
    <property type="project" value="UniProtKB-SubCell"/>
</dbReference>
<evidence type="ECO:0000256" key="2">
    <source>
        <dbReference type="ARBA" id="ARBA00022692"/>
    </source>
</evidence>
<protein>
    <submittedName>
        <fullName evidence="6 7">Colicin V production protein</fullName>
    </submittedName>
</protein>
<reference evidence="6" key="4">
    <citation type="submission" date="2024-05" db="EMBL/GenBank/DDBJ databases">
        <authorList>
            <person name="Sun Q."/>
            <person name="Sedlacek I."/>
        </authorList>
    </citation>
    <scope>NUCLEOTIDE SEQUENCE</scope>
    <source>
        <strain evidence="6">CCM 4175</strain>
    </source>
</reference>
<dbReference type="EMBL" id="LT906464">
    <property type="protein sequence ID" value="SNW01553.1"/>
    <property type="molecule type" value="Genomic_DNA"/>
</dbReference>
<gene>
    <name evidence="6" type="ORF">GCM10007183_01940</name>
    <name evidence="7" type="ORF">SAMEA4412661_00758</name>
</gene>
<evidence type="ECO:0000313" key="8">
    <source>
        <dbReference type="Proteomes" id="UP000243706"/>
    </source>
</evidence>
<dbReference type="GO" id="GO:0009403">
    <property type="term" value="P:toxin biosynthetic process"/>
    <property type="evidence" value="ECO:0007669"/>
    <property type="project" value="InterPro"/>
</dbReference>
<dbReference type="OrthoDB" id="2413505at2"/>
<dbReference type="RefSeq" id="WP_095116174.1">
    <property type="nucleotide sequence ID" value="NZ_BMCB01000001.1"/>
</dbReference>
<accession>A0A240C2K7</accession>
<dbReference type="Proteomes" id="UP000652995">
    <property type="component" value="Unassembled WGS sequence"/>
</dbReference>
<proteinExistence type="predicted"/>
<name>A0A240C2K7_9STAP</name>
<dbReference type="InterPro" id="IPR003825">
    <property type="entry name" value="Colicin-V_CvpA"/>
</dbReference>
<keyword evidence="4 5" id="KW-0472">Membrane</keyword>
<comment type="subcellular location">
    <subcellularLocation>
        <location evidence="1">Membrane</location>
        <topology evidence="1">Multi-pass membrane protein</topology>
    </subcellularLocation>
</comment>
<evidence type="ECO:0000313" key="9">
    <source>
        <dbReference type="Proteomes" id="UP000652995"/>
    </source>
</evidence>
<reference evidence="9" key="3">
    <citation type="journal article" date="2019" name="Int. J. Syst. Evol. Microbiol.">
        <title>The Global Catalogue of Microorganisms (GCM) 10K type strain sequencing project: providing services to taxonomists for standard genome sequencing and annotation.</title>
        <authorList>
            <consortium name="The Broad Institute Genomics Platform"/>
            <consortium name="The Broad Institute Genome Sequencing Center for Infectious Disease"/>
            <person name="Wu L."/>
            <person name="Ma J."/>
        </authorList>
    </citation>
    <scope>NUCLEOTIDE SEQUENCE [LARGE SCALE GENOMIC DNA]</scope>
    <source>
        <strain evidence="9">CCM 4175</strain>
    </source>
</reference>
<evidence type="ECO:0000256" key="3">
    <source>
        <dbReference type="ARBA" id="ARBA00022989"/>
    </source>
</evidence>
<dbReference type="Pfam" id="PF02674">
    <property type="entry name" value="Colicin_V"/>
    <property type="match status" value="1"/>
</dbReference>
<dbReference type="KEGG" id="smus:C7J88_00530"/>
<evidence type="ECO:0000256" key="5">
    <source>
        <dbReference type="SAM" id="Phobius"/>
    </source>
</evidence>
<keyword evidence="9" id="KW-1185">Reference proteome</keyword>
<feature type="transmembrane region" description="Helical" evidence="5">
    <location>
        <begin position="83"/>
        <end position="105"/>
    </location>
</feature>
<dbReference type="EMBL" id="BMCB01000001">
    <property type="protein sequence ID" value="GGA81388.1"/>
    <property type="molecule type" value="Genomic_DNA"/>
</dbReference>